<dbReference type="PANTHER" id="PTHR35535">
    <property type="entry name" value="HEAT SHOCK PROTEIN HSLJ"/>
    <property type="match status" value="1"/>
</dbReference>
<dbReference type="InterPro" id="IPR053147">
    <property type="entry name" value="Hsp_HslJ-like"/>
</dbReference>
<dbReference type="Proteomes" id="UP000262954">
    <property type="component" value="Unassembled WGS sequence"/>
</dbReference>
<protein>
    <recommendedName>
        <fullName evidence="1">DUF306 domain-containing protein</fullName>
    </recommendedName>
</protein>
<sequence length="265" mass="29672">MKKWMYVATAVVLCGTILCSSKKESKSAQSYTTSTEVLQGSWNIISVDGKKIVSEEPTFLAFDLKEKRIHGNNGCNIINGELIVGDDGSFRLDKVISTMRACMGENPERQIMEALNNTTSFKIESDKFLKLYNANKKEVITLKRQPFSELEGTWDVTLINEKPLTDDQKPFITFNTKDRKITGNAGCNRMNGQITTDNANEYFLSLGQIATTRMACPGNTEPTFLKALENVKAFKLLPEKNGKKYAGLCDSEGKIIITLEKRNDR</sequence>
<dbReference type="EMBL" id="DNWC01000170">
    <property type="protein sequence ID" value="HBJ10028.1"/>
    <property type="molecule type" value="Genomic_DNA"/>
</dbReference>
<proteinExistence type="predicted"/>
<dbReference type="Gene3D" id="2.40.128.270">
    <property type="match status" value="2"/>
</dbReference>
<evidence type="ECO:0000313" key="2">
    <source>
        <dbReference type="EMBL" id="HBJ10028.1"/>
    </source>
</evidence>
<dbReference type="InterPro" id="IPR038670">
    <property type="entry name" value="HslJ-like_sf"/>
</dbReference>
<comment type="caution">
    <text evidence="2">The sequence shown here is derived from an EMBL/GenBank/DDBJ whole genome shotgun (WGS) entry which is preliminary data.</text>
</comment>
<accession>A0A354M689</accession>
<feature type="domain" description="DUF306" evidence="1">
    <location>
        <begin position="150"/>
        <end position="236"/>
    </location>
</feature>
<evidence type="ECO:0000313" key="3">
    <source>
        <dbReference type="Proteomes" id="UP000262954"/>
    </source>
</evidence>
<gene>
    <name evidence="2" type="ORF">DDY73_13605</name>
</gene>
<name>A0A354M689_9BACT</name>
<reference evidence="2 3" key="1">
    <citation type="journal article" date="2018" name="Nat. Biotechnol.">
        <title>A standardized bacterial taxonomy based on genome phylogeny substantially revises the tree of life.</title>
        <authorList>
            <person name="Parks D.H."/>
            <person name="Chuvochina M."/>
            <person name="Waite D.W."/>
            <person name="Rinke C."/>
            <person name="Skarshewski A."/>
            <person name="Chaumeil P.A."/>
            <person name="Hugenholtz P."/>
        </authorList>
    </citation>
    <scope>NUCLEOTIDE SEQUENCE [LARGE SCALE GENOMIC DNA]</scope>
    <source>
        <strain evidence="2">UBA11482</strain>
    </source>
</reference>
<dbReference type="PANTHER" id="PTHR35535:SF1">
    <property type="entry name" value="HEAT SHOCK PROTEIN HSLJ"/>
    <property type="match status" value="1"/>
</dbReference>
<organism evidence="2 3">
    <name type="scientific">Coprobacter fastidiosus</name>
    <dbReference type="NCBI Taxonomy" id="1099853"/>
    <lineage>
        <taxon>Bacteria</taxon>
        <taxon>Pseudomonadati</taxon>
        <taxon>Bacteroidota</taxon>
        <taxon>Bacteroidia</taxon>
        <taxon>Bacteroidales</taxon>
        <taxon>Barnesiellaceae</taxon>
        <taxon>Coprobacter</taxon>
    </lineage>
</organism>
<dbReference type="Pfam" id="PF03724">
    <property type="entry name" value="META"/>
    <property type="match status" value="2"/>
</dbReference>
<evidence type="ECO:0000259" key="1">
    <source>
        <dbReference type="Pfam" id="PF03724"/>
    </source>
</evidence>
<feature type="domain" description="DUF306" evidence="1">
    <location>
        <begin position="38"/>
        <end position="142"/>
    </location>
</feature>
<dbReference type="AlphaFoldDB" id="A0A354M689"/>
<dbReference type="InterPro" id="IPR005184">
    <property type="entry name" value="DUF306_Meta_HslJ"/>
</dbReference>